<protein>
    <submittedName>
        <fullName evidence="1">Phospholipase</fullName>
    </submittedName>
</protein>
<dbReference type="RefSeq" id="WP_111350400.1">
    <property type="nucleotide sequence ID" value="NZ_QLII01000001.1"/>
</dbReference>
<comment type="caution">
    <text evidence="1">The sequence shown here is derived from an EMBL/GenBank/DDBJ whole genome shotgun (WGS) entry which is preliminary data.</text>
</comment>
<organism evidence="1 2">
    <name type="scientific">Spirosoma telluris</name>
    <dbReference type="NCBI Taxonomy" id="2183553"/>
    <lineage>
        <taxon>Bacteria</taxon>
        <taxon>Pseudomonadati</taxon>
        <taxon>Bacteroidota</taxon>
        <taxon>Cytophagia</taxon>
        <taxon>Cytophagales</taxon>
        <taxon>Cytophagaceae</taxon>
        <taxon>Spirosoma</taxon>
    </lineage>
</organism>
<dbReference type="InterPro" id="IPR029058">
    <property type="entry name" value="AB_hydrolase_fold"/>
</dbReference>
<proteinExistence type="predicted"/>
<dbReference type="Proteomes" id="UP000249016">
    <property type="component" value="Unassembled WGS sequence"/>
</dbReference>
<sequence>MMTEHHLPVQRTARYYTLGKLTAQTKSIWFCLHGFGQLAQYFGRKFTDLDDGQTLIVVPEGLSRSYADANYQRIGASWMTREDRDHEISDYVLYLNSLYDLILDGRQPEETGLTITVLGFSQGAATACRWLNAKHVHADRLILWAGYLPHGLTDLITPATLDTTDTHYVYGRQDEYLRELPDIEGYLGRLQTDIPTLKITAFEGTHRVEPEVLKTLVATARRRFRNR</sequence>
<evidence type="ECO:0000313" key="2">
    <source>
        <dbReference type="Proteomes" id="UP000249016"/>
    </source>
</evidence>
<dbReference type="AlphaFoldDB" id="A0A327NV91"/>
<gene>
    <name evidence="1" type="ORF">HMF3257_19150</name>
</gene>
<dbReference type="EMBL" id="QLII01000001">
    <property type="protein sequence ID" value="RAI78513.1"/>
    <property type="molecule type" value="Genomic_DNA"/>
</dbReference>
<dbReference type="Gene3D" id="3.40.50.1820">
    <property type="entry name" value="alpha/beta hydrolase"/>
    <property type="match status" value="1"/>
</dbReference>
<accession>A0A327NV91</accession>
<dbReference type="SUPFAM" id="SSF53474">
    <property type="entry name" value="alpha/beta-Hydrolases"/>
    <property type="match status" value="1"/>
</dbReference>
<keyword evidence="2" id="KW-1185">Reference proteome</keyword>
<reference evidence="1 2" key="1">
    <citation type="submission" date="2018-06" db="EMBL/GenBank/DDBJ databases">
        <title>Spirosoma sp. HMF3257 Genome sequencing and assembly.</title>
        <authorList>
            <person name="Kang H."/>
            <person name="Cha I."/>
            <person name="Kim H."/>
            <person name="Kang J."/>
            <person name="Joh K."/>
        </authorList>
    </citation>
    <scope>NUCLEOTIDE SEQUENCE [LARGE SCALE GENOMIC DNA]</scope>
    <source>
        <strain evidence="1 2">HMF3257</strain>
    </source>
</reference>
<name>A0A327NV91_9BACT</name>
<evidence type="ECO:0000313" key="1">
    <source>
        <dbReference type="EMBL" id="RAI78513.1"/>
    </source>
</evidence>